<accession>A0ABS4X2Y6</accession>
<evidence type="ECO:0000256" key="2">
    <source>
        <dbReference type="SAM" id="Phobius"/>
    </source>
</evidence>
<feature type="transmembrane region" description="Helical" evidence="2">
    <location>
        <begin position="6"/>
        <end position="26"/>
    </location>
</feature>
<dbReference type="Proteomes" id="UP001519290">
    <property type="component" value="Unassembled WGS sequence"/>
</dbReference>
<evidence type="ECO:0000313" key="3">
    <source>
        <dbReference type="EMBL" id="MBP2382834.1"/>
    </source>
</evidence>
<name>A0ABS4X2Y6_9MICO</name>
<evidence type="ECO:0000313" key="4">
    <source>
        <dbReference type="Proteomes" id="UP001519290"/>
    </source>
</evidence>
<reference evidence="3 4" key="1">
    <citation type="submission" date="2021-03" db="EMBL/GenBank/DDBJ databases">
        <title>Sequencing the genomes of 1000 actinobacteria strains.</title>
        <authorList>
            <person name="Klenk H.-P."/>
        </authorList>
    </citation>
    <scope>NUCLEOTIDE SEQUENCE [LARGE SCALE GENOMIC DNA]</scope>
    <source>
        <strain evidence="3 4">DSM 14566</strain>
    </source>
</reference>
<proteinExistence type="predicted"/>
<organism evidence="3 4">
    <name type="scientific">Brachybacterium sacelli</name>
    <dbReference type="NCBI Taxonomy" id="173364"/>
    <lineage>
        <taxon>Bacteria</taxon>
        <taxon>Bacillati</taxon>
        <taxon>Actinomycetota</taxon>
        <taxon>Actinomycetes</taxon>
        <taxon>Micrococcales</taxon>
        <taxon>Dermabacteraceae</taxon>
        <taxon>Brachybacterium</taxon>
    </lineage>
</organism>
<protein>
    <submittedName>
        <fullName evidence="3">Uncharacterized protein</fullName>
    </submittedName>
</protein>
<keyword evidence="4" id="KW-1185">Reference proteome</keyword>
<gene>
    <name evidence="3" type="ORF">JOF43_002791</name>
</gene>
<sequence>MGSKMIQGFVIGTIVLLVLTAAFWLIPRPDPETGEPSQDGSTDVAVLPSDGGSDQPVESDAPSPPTVEDTSESVGDRTEPEQVARAFVITYPGDIQSLADPTFLASLDRVDAPLLEQVTDLSVEQVDHASGDIYERYAFTVSGTYEGVEMQVYSIVVARPTEPAEGGGAADNTFEYKVHSFDWSPDMLGDDEDPGPAANLVSPLTAQQRGDLMSETRTNVIAQVLTVDPEESDEQRQARLDKIIVEPTSATPPMSRSGRYAMRTEIHSQVYATEPGGAIIISYNGSWVDPYDAEYHGTWALTATIVRDDNAELVVQSVEETPTSDGNDE</sequence>
<dbReference type="RefSeq" id="WP_209902926.1">
    <property type="nucleotide sequence ID" value="NZ_BAAAJW010000028.1"/>
</dbReference>
<keyword evidence="2" id="KW-0812">Transmembrane</keyword>
<comment type="caution">
    <text evidence="3">The sequence shown here is derived from an EMBL/GenBank/DDBJ whole genome shotgun (WGS) entry which is preliminary data.</text>
</comment>
<dbReference type="EMBL" id="JAGIOD010000001">
    <property type="protein sequence ID" value="MBP2382834.1"/>
    <property type="molecule type" value="Genomic_DNA"/>
</dbReference>
<feature type="region of interest" description="Disordered" evidence="1">
    <location>
        <begin position="30"/>
        <end position="79"/>
    </location>
</feature>
<keyword evidence="2" id="KW-1133">Transmembrane helix</keyword>
<keyword evidence="2" id="KW-0472">Membrane</keyword>
<evidence type="ECO:0000256" key="1">
    <source>
        <dbReference type="SAM" id="MobiDB-lite"/>
    </source>
</evidence>